<gene>
    <name evidence="11" type="primary">LOC129331770</name>
</gene>
<feature type="disulfide bond" evidence="7">
    <location>
        <begin position="330"/>
        <end position="394"/>
    </location>
</feature>
<dbReference type="InterPro" id="IPR036772">
    <property type="entry name" value="SRCR-like_dom_sf"/>
</dbReference>
<feature type="non-terminal residue" evidence="11">
    <location>
        <position position="672"/>
    </location>
</feature>
<feature type="disulfide bond" evidence="7">
    <location>
        <begin position="207"/>
        <end position="217"/>
    </location>
</feature>
<evidence type="ECO:0000259" key="9">
    <source>
        <dbReference type="PROSITE" id="PS50287"/>
    </source>
</evidence>
<dbReference type="SMART" id="SM00202">
    <property type="entry name" value="SR"/>
    <property type="match status" value="4"/>
</dbReference>
<dbReference type="GeneID" id="129331770"/>
<reference evidence="11" key="1">
    <citation type="submission" date="2025-08" db="UniProtKB">
        <authorList>
            <consortium name="RefSeq"/>
        </authorList>
    </citation>
    <scope>IDENTIFICATION</scope>
    <source>
        <tissue evidence="11">Blood</tissue>
    </source>
</reference>
<feature type="domain" description="SRCR" evidence="9">
    <location>
        <begin position="305"/>
        <end position="405"/>
    </location>
</feature>
<feature type="domain" description="SRCR" evidence="9">
    <location>
        <begin position="138"/>
        <end position="238"/>
    </location>
</feature>
<evidence type="ECO:0000256" key="1">
    <source>
        <dbReference type="ARBA" id="ARBA00004613"/>
    </source>
</evidence>
<dbReference type="Gene3D" id="2.60.40.3210">
    <property type="entry name" value="Zona pellucida, ZP-N domain"/>
    <property type="match status" value="1"/>
</dbReference>
<evidence type="ECO:0000256" key="8">
    <source>
        <dbReference type="SAM" id="SignalP"/>
    </source>
</evidence>
<dbReference type="GO" id="GO:0016020">
    <property type="term" value="C:membrane"/>
    <property type="evidence" value="ECO:0007669"/>
    <property type="project" value="InterPro"/>
</dbReference>
<evidence type="ECO:0000256" key="7">
    <source>
        <dbReference type="PROSITE-ProRule" id="PRU00196"/>
    </source>
</evidence>
<dbReference type="AlphaFoldDB" id="A0AA97L0X9"/>
<feature type="disulfide bond" evidence="7">
    <location>
        <begin position="64"/>
        <end position="125"/>
    </location>
</feature>
<feature type="disulfide bond" evidence="7">
    <location>
        <begin position="176"/>
        <end position="237"/>
    </location>
</feature>
<dbReference type="Proteomes" id="UP001190640">
    <property type="component" value="Chromosome 6"/>
</dbReference>
<dbReference type="InterPro" id="IPR001190">
    <property type="entry name" value="SRCR"/>
</dbReference>
<feature type="disulfide bond" evidence="7">
    <location>
        <begin position="448"/>
        <end position="509"/>
    </location>
</feature>
<organism evidence="10 11">
    <name type="scientific">Eublepharis macularius</name>
    <name type="common">Leopard gecko</name>
    <name type="synonym">Cyrtodactylus macularius</name>
    <dbReference type="NCBI Taxonomy" id="481883"/>
    <lineage>
        <taxon>Eukaryota</taxon>
        <taxon>Metazoa</taxon>
        <taxon>Chordata</taxon>
        <taxon>Craniata</taxon>
        <taxon>Vertebrata</taxon>
        <taxon>Euteleostomi</taxon>
        <taxon>Lepidosauria</taxon>
        <taxon>Squamata</taxon>
        <taxon>Bifurcata</taxon>
        <taxon>Gekkota</taxon>
        <taxon>Eublepharidae</taxon>
        <taxon>Eublepharinae</taxon>
        <taxon>Eublepharis</taxon>
    </lineage>
</organism>
<evidence type="ECO:0000256" key="5">
    <source>
        <dbReference type="ARBA" id="ARBA00023157"/>
    </source>
</evidence>
<evidence type="ECO:0000313" key="11">
    <source>
        <dbReference type="RefSeq" id="XP_054838250.1"/>
    </source>
</evidence>
<dbReference type="PANTHER" id="PTHR19331:SF470">
    <property type="entry name" value="DELETED IN MALIGNANT BRAIN TUMORS 1 PROTEIN"/>
    <property type="match status" value="1"/>
</dbReference>
<comment type="subcellular location">
    <subcellularLocation>
        <location evidence="1">Secreted</location>
    </subcellularLocation>
</comment>
<feature type="disulfide bond" evidence="7">
    <location>
        <begin position="374"/>
        <end position="384"/>
    </location>
</feature>
<name>A0AA97L0X9_EUBMA</name>
<feature type="disulfide bond" evidence="7">
    <location>
        <begin position="343"/>
        <end position="404"/>
    </location>
</feature>
<evidence type="ECO:0000313" key="10">
    <source>
        <dbReference type="Proteomes" id="UP001190640"/>
    </source>
</evidence>
<feature type="disulfide bond" evidence="7">
    <location>
        <begin position="479"/>
        <end position="489"/>
    </location>
</feature>
<accession>A0AA97L0X9</accession>
<feature type="disulfide bond" evidence="7">
    <location>
        <begin position="435"/>
        <end position="499"/>
    </location>
</feature>
<evidence type="ECO:0000256" key="4">
    <source>
        <dbReference type="ARBA" id="ARBA00022737"/>
    </source>
</evidence>
<evidence type="ECO:0000256" key="2">
    <source>
        <dbReference type="ARBA" id="ARBA00022525"/>
    </source>
</evidence>
<proteinExistence type="predicted"/>
<dbReference type="FunFam" id="3.10.250.10:FF:000005">
    <property type="entry name" value="Neurotrypsin isoform A"/>
    <property type="match status" value="3"/>
</dbReference>
<sequence>MRSQTFFFWMLLLHSALLYKSGAQQVRLANGWNRCAGRVEVFHEGVWGTICDDHFDMNEARVLCKQLDCGEPTTVVGWAYFEPGSGVIMLDEVKCEGNESHILNCSHSDFYKNDCGHNEDVGVICSEAGRQPTDLLPSRLVGGTHRCEGRIEIFYNGTWNTVCDDNWKVENTEVVCRQSGCGAAISSPGETYFGEGSGGILLDGVDCYGNETHLDECYHEGFFNHNCQHKEDAGVICAEEANVTSSPTLQADIGATTVSATKPPTSASTEEANVTSSPTLQADIGATTVSTTKPPTSAPTDLLPSRLVGGTHRCEGRVEVFYNGTWNTVCDDNWKVENAEVVCRQSGCGAAISAPGEAYFEEGSGGILLDGVDCYGNETRLDQCYHEGFFNHNCQHKEDAGVICADLLPSRLVGGTHRCEGRVEVFYNGTWNTVCDDNWKVENAEVVCRQSGCGAAISAPGEAYFEEGSGGILLDGVDCYGNETHLDQCYHKGFFNHNCQHKEDAGVICAEKVNATSFPTTPVDIEPTMISTTKPPSHAPPALTTLLKTEMTITSATLLATTMQTITAPAVNTEASSNPVTLTCWPERMVAVISKAYIRSKGCSPTNLYLNNQRFRYQLTEDNAIISISYNTYGTREERTGNVINYWNTVSCSGMNEGRMRITEIRLICKIN</sequence>
<dbReference type="RefSeq" id="XP_054838250.1">
    <property type="nucleotide sequence ID" value="XM_054982275.1"/>
</dbReference>
<feature type="disulfide bond" evidence="7">
    <location>
        <begin position="95"/>
        <end position="105"/>
    </location>
</feature>
<keyword evidence="2" id="KW-0964">Secreted</keyword>
<protein>
    <submittedName>
        <fullName evidence="11">Deleted in malignant brain tumors 1 protein-like</fullName>
    </submittedName>
</protein>
<evidence type="ECO:0000256" key="3">
    <source>
        <dbReference type="ARBA" id="ARBA00022729"/>
    </source>
</evidence>
<dbReference type="PROSITE" id="PS50287">
    <property type="entry name" value="SRCR_2"/>
    <property type="match status" value="4"/>
</dbReference>
<dbReference type="PRINTS" id="PR00258">
    <property type="entry name" value="SPERACTRCPTR"/>
</dbReference>
<dbReference type="PANTHER" id="PTHR19331">
    <property type="entry name" value="SCAVENGER RECEPTOR DOMAIN-CONTAINING"/>
    <property type="match status" value="1"/>
</dbReference>
<dbReference type="FunFam" id="3.10.250.10:FF:000006">
    <property type="entry name" value="neurotrypsin isoform X2"/>
    <property type="match status" value="1"/>
</dbReference>
<keyword evidence="5 7" id="KW-1015">Disulfide bond</keyword>
<feature type="disulfide bond" evidence="7">
    <location>
        <begin position="163"/>
        <end position="227"/>
    </location>
</feature>
<keyword evidence="3 8" id="KW-0732">Signal</keyword>
<keyword evidence="6" id="KW-0325">Glycoprotein</keyword>
<feature type="domain" description="SRCR" evidence="9">
    <location>
        <begin position="410"/>
        <end position="510"/>
    </location>
</feature>
<dbReference type="SUPFAM" id="SSF56487">
    <property type="entry name" value="SRCR-like"/>
    <property type="match status" value="4"/>
</dbReference>
<feature type="disulfide bond" evidence="7">
    <location>
        <begin position="51"/>
        <end position="115"/>
    </location>
</feature>
<keyword evidence="10" id="KW-1185">Reference proteome</keyword>
<feature type="chain" id="PRO_5041735527" evidence="8">
    <location>
        <begin position="24"/>
        <end position="672"/>
    </location>
</feature>
<feature type="domain" description="SRCR" evidence="9">
    <location>
        <begin position="26"/>
        <end position="126"/>
    </location>
</feature>
<evidence type="ECO:0000256" key="6">
    <source>
        <dbReference type="ARBA" id="ARBA00023180"/>
    </source>
</evidence>
<dbReference type="Pfam" id="PF00530">
    <property type="entry name" value="SRCR"/>
    <property type="match status" value="4"/>
</dbReference>
<dbReference type="Gene3D" id="3.10.250.10">
    <property type="entry name" value="SRCR-like domain"/>
    <property type="match status" value="4"/>
</dbReference>
<dbReference type="KEGG" id="emc:129331770"/>
<feature type="signal peptide" evidence="8">
    <location>
        <begin position="1"/>
        <end position="23"/>
    </location>
</feature>
<dbReference type="GO" id="GO:0005576">
    <property type="term" value="C:extracellular region"/>
    <property type="evidence" value="ECO:0007669"/>
    <property type="project" value="UniProtKB-SubCell"/>
</dbReference>
<keyword evidence="4" id="KW-0677">Repeat</keyword>